<dbReference type="PANTHER" id="PTHR19959:SF119">
    <property type="entry name" value="FUNGAL LIPASE-LIKE DOMAIN-CONTAINING PROTEIN"/>
    <property type="match status" value="1"/>
</dbReference>
<dbReference type="EMBL" id="CAJSTJ010000044">
    <property type="protein sequence ID" value="CAG7555142.1"/>
    <property type="molecule type" value="Genomic_DNA"/>
</dbReference>
<name>A0A8J2N757_FUSEQ</name>
<evidence type="ECO:0000313" key="3">
    <source>
        <dbReference type="Proteomes" id="UP000693738"/>
    </source>
</evidence>
<comment type="caution">
    <text evidence="2">The sequence shown here is derived from an EMBL/GenBank/DDBJ whole genome shotgun (WGS) entry which is preliminary data.</text>
</comment>
<organism evidence="2 3">
    <name type="scientific">Fusarium equiseti</name>
    <name type="common">Fusarium scirpi</name>
    <dbReference type="NCBI Taxonomy" id="61235"/>
    <lineage>
        <taxon>Eukaryota</taxon>
        <taxon>Fungi</taxon>
        <taxon>Dikarya</taxon>
        <taxon>Ascomycota</taxon>
        <taxon>Pezizomycotina</taxon>
        <taxon>Sordariomycetes</taxon>
        <taxon>Hypocreomycetidae</taxon>
        <taxon>Hypocreales</taxon>
        <taxon>Nectriaceae</taxon>
        <taxon>Fusarium</taxon>
        <taxon>Fusarium incarnatum-equiseti species complex</taxon>
    </lineage>
</organism>
<dbReference type="Pfam" id="PF12770">
    <property type="entry name" value="CHAT"/>
    <property type="match status" value="2"/>
</dbReference>
<evidence type="ECO:0000259" key="1">
    <source>
        <dbReference type="Pfam" id="PF12770"/>
    </source>
</evidence>
<dbReference type="InterPro" id="IPR024983">
    <property type="entry name" value="CHAT_dom"/>
</dbReference>
<gene>
    <name evidence="2" type="ORF">FEQUK3_LOCUS853</name>
</gene>
<feature type="domain" description="CHAT" evidence="1">
    <location>
        <begin position="1231"/>
        <end position="1371"/>
    </location>
</feature>
<dbReference type="Proteomes" id="UP000693738">
    <property type="component" value="Unassembled WGS sequence"/>
</dbReference>
<dbReference type="PANTHER" id="PTHR19959">
    <property type="entry name" value="KINESIN LIGHT CHAIN"/>
    <property type="match status" value="1"/>
</dbReference>
<proteinExistence type="predicted"/>
<sequence>MDEELQQHILYLREVAVTLPEDHIQRPACLAQLSLLIGTHFDNTKNVGSLDESIKIGLECLQTTAQDDPWRGGRLSNVGSRFDDRYSITGDTSDLEEASRLTKEAVQVIQPNHPSRAPCLIVRGAILKKMFIKSASMEYIEEAIRVSLEVVQNADAHQYHVQALGNLEDFSNEKYTRSQNIVDLEASIEYNRLALGLVEEDPEKQVEILCNRSLRQRELYHFTNDVKKLDDAMQTARRALGIASANGIGREVCLTNLGSFYFNRFESSGSPIDLDESIRLVGEAISLIPDNNPLKTADLRNLTDRLAERYVLTGNLSDIQRAIAVAKQALTLMTKDHGEWVLFSCNFALRLVQLYDKTQSASDLETAIRENRKSLELSHEDGQLHPQVLTNLCYLLGDRYLREGSTPDLHEAITHGQAAIKAPPSQKWHSVRLVNLASALRERYVLFGDVADLASAIEFSREAISGPCKSNSERTKYISTLGTWLVEKWMKTGHEPDLDEGLRFAREAYNCFEADNDDRAQCASNLGKILRSIYEHTGRMDDLDESLLLHSEALELSHENDPHRTFRVVNRSSALGNKYSSSGDATYLNRAIQLLGNTLEKDSSLPEQFDLLHNYSVLLGYRHAKTLEMPDLDEACERLTNALNHIPNSHPTRWSLLNALANQLSNRYSVKGDIEDLQNAINLVRETSLTSFDRMKTRSLSTLGTLLGDRFLAIGEISDIDESIETLKEAEKRMPKTHFERPGALGNLGVRFGDRYTRTGSVEDLDASVEYTRLASETTPRQDVNWAPRLSNLAARLGERYTMIGRAVDLDEAIRIGHELVTLPNLYHTNHSVYLNNLALRLNDRYGRTGLLSDLLKAVSHAQRSVDALPEGHTDVSARLRTLSSLLHERYRKTESEADFDHAMDITNVAVKIASVGDSSYPACLNNKGILLFNRFYVKKRQEDLIETIALFRKAVEFSPENHAQRADRQRYLGDALYHMYTYDKNLQILDEAILCHRAASSQANAPLGVRLRAIRHLLQSLVLKGDWQTAFEAAKGALDLVPQLILRSLGNLDKQYLLTQVAGLACEATSMAIQVEKDPITAIKVLEQGRGILSNSINDMRIDIEDLRESYPGLAAEFTQSKEDLERLGRTTQASISAEVSQQYKLEQRFNDVLAEIRSEPGFQDFLLAPSDQRIRTCAKNGSVAIINVSLFRCDAIIIQDQKEKYVPLPKVDQDEIERRVQSGRIYTYETLEWLWDAIAKPVLDKLGITDGPRNGDWQRIWWIPTGSLSRFPLHAAGYHLSDTKETVLDRAISSYSSSIRAMLLTDNKPLEQSGRLKALLVSAEDGNPDFYLPSASREISLIQDICNAMGHEVIIDSGRSKADVKAHLKKYFSKDPPFLAYLSACETGRFKDARYADESLHLIGACQTSGFRHVIGTLWEVQDDLCVDVAAAVYKSILDHGTTDRAVCQGLHDAVRSLRKVWAKNRVEKLYRASQQIIRRDVADNSKLELRNMVLVNDDEDEKLEWIPFVHFGN</sequence>
<reference evidence="2" key="1">
    <citation type="submission" date="2021-05" db="EMBL/GenBank/DDBJ databases">
        <authorList>
            <person name="Khan N."/>
        </authorList>
    </citation>
    <scope>NUCLEOTIDE SEQUENCE</scope>
</reference>
<accession>A0A8J2N757</accession>
<feature type="domain" description="CHAT" evidence="1">
    <location>
        <begin position="1380"/>
        <end position="1461"/>
    </location>
</feature>
<protein>
    <recommendedName>
        <fullName evidence="1">CHAT domain-containing protein</fullName>
    </recommendedName>
</protein>
<evidence type="ECO:0000313" key="2">
    <source>
        <dbReference type="EMBL" id="CAG7555142.1"/>
    </source>
</evidence>